<reference evidence="2 3" key="1">
    <citation type="journal article" date="2013" name="Curr. Biol.">
        <title>The Genome of the Foraminiferan Reticulomyxa filosa.</title>
        <authorList>
            <person name="Glockner G."/>
            <person name="Hulsmann N."/>
            <person name="Schleicher M."/>
            <person name="Noegel A.A."/>
            <person name="Eichinger L."/>
            <person name="Gallinger C."/>
            <person name="Pawlowski J."/>
            <person name="Sierra R."/>
            <person name="Euteneuer U."/>
            <person name="Pillet L."/>
            <person name="Moustafa A."/>
            <person name="Platzer M."/>
            <person name="Groth M."/>
            <person name="Szafranski K."/>
            <person name="Schliwa M."/>
        </authorList>
    </citation>
    <scope>NUCLEOTIDE SEQUENCE [LARGE SCALE GENOMIC DNA]</scope>
</reference>
<organism evidence="2 3">
    <name type="scientific">Reticulomyxa filosa</name>
    <dbReference type="NCBI Taxonomy" id="46433"/>
    <lineage>
        <taxon>Eukaryota</taxon>
        <taxon>Sar</taxon>
        <taxon>Rhizaria</taxon>
        <taxon>Retaria</taxon>
        <taxon>Foraminifera</taxon>
        <taxon>Monothalamids</taxon>
        <taxon>Reticulomyxidae</taxon>
        <taxon>Reticulomyxa</taxon>
    </lineage>
</organism>
<feature type="region of interest" description="Disordered" evidence="1">
    <location>
        <begin position="1"/>
        <end position="30"/>
    </location>
</feature>
<sequence>MTTLSLPLGVNTTSEESDGGEFPALDRKDTTIVHEEPVQEKESQPISHKSALSIEYIGSPQNPNAQMSTSPENSAVPSNICRKVQQMILEISKKEACETPNEFQKLKRELKLKLQMLKKMEELSQAFVRIPKLQNELSRDPSHGYMNHNAALAVLQEMFFISKQTHSFGLLLLQCDGTTKVLDDLGPEHANEFIRQIADRIGDELTIQHITFALHKYKIAILCYVTGI</sequence>
<evidence type="ECO:0000313" key="2">
    <source>
        <dbReference type="EMBL" id="ETO21433.1"/>
    </source>
</evidence>
<dbReference type="Gene3D" id="3.30.70.270">
    <property type="match status" value="1"/>
</dbReference>
<dbReference type="AlphaFoldDB" id="X6N695"/>
<evidence type="ECO:0000313" key="3">
    <source>
        <dbReference type="Proteomes" id="UP000023152"/>
    </source>
</evidence>
<keyword evidence="3" id="KW-1185">Reference proteome</keyword>
<dbReference type="InterPro" id="IPR043128">
    <property type="entry name" value="Rev_trsase/Diguanyl_cyclase"/>
</dbReference>
<gene>
    <name evidence="2" type="ORF">RFI_15770</name>
</gene>
<feature type="compositionally biased region" description="Polar residues" evidence="1">
    <location>
        <begin position="1"/>
        <end position="14"/>
    </location>
</feature>
<evidence type="ECO:0000256" key="1">
    <source>
        <dbReference type="SAM" id="MobiDB-lite"/>
    </source>
</evidence>
<dbReference type="EMBL" id="ASPP01011627">
    <property type="protein sequence ID" value="ETO21433.1"/>
    <property type="molecule type" value="Genomic_DNA"/>
</dbReference>
<proteinExistence type="predicted"/>
<accession>X6N695</accession>
<dbReference type="Proteomes" id="UP000023152">
    <property type="component" value="Unassembled WGS sequence"/>
</dbReference>
<comment type="caution">
    <text evidence="2">The sequence shown here is derived from an EMBL/GenBank/DDBJ whole genome shotgun (WGS) entry which is preliminary data.</text>
</comment>
<protein>
    <submittedName>
        <fullName evidence="2">Uncharacterized protein</fullName>
    </submittedName>
</protein>
<name>X6N695_RETFI</name>